<organism evidence="15 16">
    <name type="scientific">Cucurbita moschata</name>
    <name type="common">Winter crookneck squash</name>
    <name type="synonym">Cucurbita pepo var. moschata</name>
    <dbReference type="NCBI Taxonomy" id="3662"/>
    <lineage>
        <taxon>Eukaryota</taxon>
        <taxon>Viridiplantae</taxon>
        <taxon>Streptophyta</taxon>
        <taxon>Embryophyta</taxon>
        <taxon>Tracheophyta</taxon>
        <taxon>Spermatophyta</taxon>
        <taxon>Magnoliopsida</taxon>
        <taxon>eudicotyledons</taxon>
        <taxon>Gunneridae</taxon>
        <taxon>Pentapetalae</taxon>
        <taxon>rosids</taxon>
        <taxon>fabids</taxon>
        <taxon>Cucurbitales</taxon>
        <taxon>Cucurbitaceae</taxon>
        <taxon>Cucurbiteae</taxon>
        <taxon>Cucurbita</taxon>
    </lineage>
</organism>
<feature type="binding site" evidence="11">
    <location>
        <position position="227"/>
    </location>
    <ligand>
        <name>Ca(2+)</name>
        <dbReference type="ChEBI" id="CHEBI:29108"/>
        <label>2</label>
    </ligand>
</feature>
<evidence type="ECO:0000256" key="13">
    <source>
        <dbReference type="SAM" id="SignalP"/>
    </source>
</evidence>
<dbReference type="InterPro" id="IPR002477">
    <property type="entry name" value="Peptidoglycan-bd-like"/>
</dbReference>
<evidence type="ECO:0000256" key="9">
    <source>
        <dbReference type="ARBA" id="ARBA00023180"/>
    </source>
</evidence>
<protein>
    <submittedName>
        <fullName evidence="16">Metalloendoproteinase 2-MMP-like</fullName>
    </submittedName>
</protein>
<dbReference type="KEGG" id="cmos:111463086"/>
<dbReference type="FunFam" id="3.40.390.10:FF:000018">
    <property type="entry name" value="Metalloendoproteinase 1"/>
    <property type="match status" value="1"/>
</dbReference>
<dbReference type="CDD" id="cd04278">
    <property type="entry name" value="ZnMc_MMP"/>
    <property type="match status" value="1"/>
</dbReference>
<evidence type="ECO:0000256" key="8">
    <source>
        <dbReference type="ARBA" id="ARBA00023145"/>
    </source>
</evidence>
<evidence type="ECO:0000259" key="14">
    <source>
        <dbReference type="SMART" id="SM00235"/>
    </source>
</evidence>
<feature type="binding site" evidence="11">
    <location>
        <position position="262"/>
    </location>
    <ligand>
        <name>Zn(2+)</name>
        <dbReference type="ChEBI" id="CHEBI:29105"/>
        <label>1</label>
    </ligand>
</feature>
<feature type="binding site" evidence="11">
    <location>
        <position position="267"/>
    </location>
    <ligand>
        <name>Ca(2+)</name>
        <dbReference type="ChEBI" id="CHEBI:29108"/>
        <label>3</label>
    </ligand>
</feature>
<name>A0A6J1HFG1_CUCMO</name>
<evidence type="ECO:0000256" key="12">
    <source>
        <dbReference type="PIRSR" id="PIRSR621190-5"/>
    </source>
</evidence>
<feature type="binding site" evidence="11">
    <location>
        <position position="264"/>
    </location>
    <ligand>
        <name>Ca(2+)</name>
        <dbReference type="ChEBI" id="CHEBI:29108"/>
        <label>3</label>
    </ligand>
</feature>
<keyword evidence="2" id="KW-0645">Protease</keyword>
<comment type="cofactor">
    <cofactor evidence="11">
        <name>Ca(2+)</name>
        <dbReference type="ChEBI" id="CHEBI:29108"/>
    </cofactor>
    <text evidence="11">Can bind about 5 Ca(2+) ions per subunit.</text>
</comment>
<dbReference type="InterPro" id="IPR024079">
    <property type="entry name" value="MetalloPept_cat_dom_sf"/>
</dbReference>
<keyword evidence="9" id="KW-0325">Glycoprotein</keyword>
<accession>A0A6J1HFG1</accession>
<feature type="binding site" evidence="11">
    <location>
        <position position="239"/>
    </location>
    <ligand>
        <name>Zn(2+)</name>
        <dbReference type="ChEBI" id="CHEBI:29105"/>
        <label>1</label>
    </ligand>
</feature>
<feature type="binding site" evidence="11">
    <location>
        <position position="286"/>
    </location>
    <ligand>
        <name>Zn(2+)</name>
        <dbReference type="ChEBI" id="CHEBI:29105"/>
        <label>2</label>
        <note>catalytic</note>
    </ligand>
</feature>
<dbReference type="InterPro" id="IPR006026">
    <property type="entry name" value="Peptidase_Metallo"/>
</dbReference>
<dbReference type="GO" id="GO:0004222">
    <property type="term" value="F:metalloendopeptidase activity"/>
    <property type="evidence" value="ECO:0007669"/>
    <property type="project" value="InterPro"/>
</dbReference>
<feature type="binding site" evidence="11">
    <location>
        <position position="237"/>
    </location>
    <ligand>
        <name>Zn(2+)</name>
        <dbReference type="ChEBI" id="CHEBI:29105"/>
        <label>1</label>
    </ligand>
</feature>
<comment type="cofactor">
    <cofactor evidence="11">
        <name>Zn(2+)</name>
        <dbReference type="ChEBI" id="CHEBI:29105"/>
    </cofactor>
    <text evidence="11">Binds 2 Zn(2+) ions per subunit.</text>
</comment>
<keyword evidence="8" id="KW-0865">Zymogen</keyword>
<evidence type="ECO:0000256" key="4">
    <source>
        <dbReference type="ARBA" id="ARBA00022729"/>
    </source>
</evidence>
<keyword evidence="6 11" id="KW-0862">Zinc</keyword>
<dbReference type="GO" id="GO:0008270">
    <property type="term" value="F:zinc ion binding"/>
    <property type="evidence" value="ECO:0007669"/>
    <property type="project" value="InterPro"/>
</dbReference>
<dbReference type="SUPFAM" id="SSF55486">
    <property type="entry name" value="Metalloproteases ('zincins'), catalytic domain"/>
    <property type="match status" value="1"/>
</dbReference>
<feature type="binding site" evidence="11">
    <location>
        <position position="304"/>
    </location>
    <ligand>
        <name>Zn(2+)</name>
        <dbReference type="ChEBI" id="CHEBI:29105"/>
        <label>2</label>
        <note>catalytic</note>
    </ligand>
</feature>
<evidence type="ECO:0000313" key="15">
    <source>
        <dbReference type="Proteomes" id="UP000504609"/>
    </source>
</evidence>
<dbReference type="SUPFAM" id="SSF47090">
    <property type="entry name" value="PGBD-like"/>
    <property type="match status" value="1"/>
</dbReference>
<sequence length="330" mass="36597">MASKPLQLLAFTLLLPSFFPHFDIVSVQCHSESEAVGSSPIILNHNSHATNSSSLLFLNNLQGCRLGDTAQGIHRIKKYLQRFGYITNVQKQSNAMDHDDTFDNALESALKTYQKNFNLVASGILDANTLAQMGKPRCGVEDVINGTTWMRSGRERKPKMHAHFHLVSHFAFFEGNLKWPPSKFHLTYAFLPGYPFEAMMAVSRAFSKWAFNTHFTFSRVFDHTKADIKISFEIGDHGDDVPFDGVGGILAHAYAPTDGRLHFDGDEAWSVGAVDGYFDVETIALHEIGHVLGLQHSSIENAIMFPSISEGVTKGLHGDDIAGIRALYKV</sequence>
<dbReference type="Gene3D" id="3.40.390.10">
    <property type="entry name" value="Collagenase (Catalytic Domain)"/>
    <property type="match status" value="1"/>
</dbReference>
<dbReference type="InterPro" id="IPR033739">
    <property type="entry name" value="M10A_MMP"/>
</dbReference>
<gene>
    <name evidence="16" type="primary">LOC111463086</name>
</gene>
<dbReference type="SMART" id="SM00235">
    <property type="entry name" value="ZnMc"/>
    <property type="match status" value="1"/>
</dbReference>
<keyword evidence="11" id="KW-0106">Calcium</keyword>
<feature type="binding site" evidence="11">
    <location>
        <position position="244"/>
    </location>
    <ligand>
        <name>Ca(2+)</name>
        <dbReference type="ChEBI" id="CHEBI:29108"/>
        <label>3</label>
    </ligand>
</feature>
<evidence type="ECO:0000256" key="11">
    <source>
        <dbReference type="PIRSR" id="PIRSR621190-2"/>
    </source>
</evidence>
<feature type="binding site" evidence="11">
    <location>
        <position position="252"/>
    </location>
    <ligand>
        <name>Zn(2+)</name>
        <dbReference type="ChEBI" id="CHEBI:29105"/>
        <label>1</label>
    </ligand>
</feature>
<feature type="signal peptide" evidence="13">
    <location>
        <begin position="1"/>
        <end position="20"/>
    </location>
</feature>
<dbReference type="GO" id="GO:0006508">
    <property type="term" value="P:proteolysis"/>
    <property type="evidence" value="ECO:0007669"/>
    <property type="project" value="UniProtKB-KW"/>
</dbReference>
<reference evidence="16" key="1">
    <citation type="submission" date="2025-08" db="UniProtKB">
        <authorList>
            <consortium name="RefSeq"/>
        </authorList>
    </citation>
    <scope>IDENTIFICATION</scope>
    <source>
        <tissue evidence="16">Young leaves</tissue>
    </source>
</reference>
<dbReference type="AlphaFoldDB" id="A0A6J1HFG1"/>
<dbReference type="PANTHER" id="PTHR10201">
    <property type="entry name" value="MATRIX METALLOPROTEINASE"/>
    <property type="match status" value="1"/>
</dbReference>
<feature type="active site" evidence="10">
    <location>
        <position position="287"/>
    </location>
</feature>
<dbReference type="GO" id="GO:0031012">
    <property type="term" value="C:extracellular matrix"/>
    <property type="evidence" value="ECO:0007669"/>
    <property type="project" value="InterPro"/>
</dbReference>
<dbReference type="PRINTS" id="PR00138">
    <property type="entry name" value="MATRIXIN"/>
</dbReference>
<dbReference type="RefSeq" id="XP_022962668.1">
    <property type="nucleotide sequence ID" value="XM_023106900.1"/>
</dbReference>
<dbReference type="Pfam" id="PF00413">
    <property type="entry name" value="Peptidase_M10"/>
    <property type="match status" value="1"/>
</dbReference>
<dbReference type="GO" id="GO:0030198">
    <property type="term" value="P:extracellular matrix organization"/>
    <property type="evidence" value="ECO:0007669"/>
    <property type="project" value="TreeGrafter"/>
</dbReference>
<dbReference type="PANTHER" id="PTHR10201:SF213">
    <property type="entry name" value="METALLOENDOPROTEINASE 2-MMP-LIKE"/>
    <property type="match status" value="1"/>
</dbReference>
<evidence type="ECO:0000256" key="10">
    <source>
        <dbReference type="PIRSR" id="PIRSR621190-1"/>
    </source>
</evidence>
<dbReference type="GeneID" id="111463086"/>
<dbReference type="GO" id="GO:0030574">
    <property type="term" value="P:collagen catabolic process"/>
    <property type="evidence" value="ECO:0007669"/>
    <property type="project" value="TreeGrafter"/>
</dbReference>
<feature type="domain" description="Peptidase metallopeptidase" evidence="14">
    <location>
        <begin position="175"/>
        <end position="330"/>
    </location>
</feature>
<keyword evidence="4 13" id="KW-0732">Signal</keyword>
<proteinExistence type="inferred from homology"/>
<dbReference type="InterPro" id="IPR036365">
    <property type="entry name" value="PGBD-like_sf"/>
</dbReference>
<evidence type="ECO:0000256" key="7">
    <source>
        <dbReference type="ARBA" id="ARBA00023049"/>
    </source>
</evidence>
<keyword evidence="5" id="KW-0378">Hydrolase</keyword>
<dbReference type="Proteomes" id="UP000504609">
    <property type="component" value="Unplaced"/>
</dbReference>
<feature type="binding site" evidence="11">
    <location>
        <position position="267"/>
    </location>
    <ligand>
        <name>Ca(2+)</name>
        <dbReference type="ChEBI" id="CHEBI:29108"/>
        <label>1</label>
    </ligand>
</feature>
<feature type="short sequence motif" description="Cysteine switch" evidence="12">
    <location>
        <begin position="136"/>
        <end position="143"/>
    </location>
</feature>
<feature type="binding site" evidence="11">
    <location>
        <position position="296"/>
    </location>
    <ligand>
        <name>Zn(2+)</name>
        <dbReference type="ChEBI" id="CHEBI:29105"/>
        <label>2</label>
        <note>catalytic</note>
    </ligand>
</feature>
<keyword evidence="3 11" id="KW-0479">Metal-binding</keyword>
<keyword evidence="15" id="KW-1185">Reference proteome</keyword>
<feature type="binding site" evidence="11">
    <location>
        <position position="290"/>
    </location>
    <ligand>
        <name>Zn(2+)</name>
        <dbReference type="ChEBI" id="CHEBI:29105"/>
        <label>2</label>
        <note>catalytic</note>
    </ligand>
</feature>
<evidence type="ECO:0000256" key="3">
    <source>
        <dbReference type="ARBA" id="ARBA00022723"/>
    </source>
</evidence>
<feature type="chain" id="PRO_5026811877" evidence="13">
    <location>
        <begin position="21"/>
        <end position="330"/>
    </location>
</feature>
<dbReference type="InterPro" id="IPR001818">
    <property type="entry name" value="Pept_M10_metallopeptidase"/>
</dbReference>
<evidence type="ECO:0000256" key="6">
    <source>
        <dbReference type="ARBA" id="ARBA00022833"/>
    </source>
</evidence>
<evidence type="ECO:0000256" key="2">
    <source>
        <dbReference type="ARBA" id="ARBA00022670"/>
    </source>
</evidence>
<feature type="binding site" description="in inhibited form" evidence="11">
    <location>
        <position position="138"/>
    </location>
    <ligand>
        <name>Zn(2+)</name>
        <dbReference type="ChEBI" id="CHEBI:29105"/>
        <label>2</label>
        <note>catalytic</note>
    </ligand>
</feature>
<evidence type="ECO:0000256" key="1">
    <source>
        <dbReference type="ARBA" id="ARBA00009614"/>
    </source>
</evidence>
<dbReference type="InterPro" id="IPR021190">
    <property type="entry name" value="Pept_M10A"/>
</dbReference>
<evidence type="ECO:0000313" key="16">
    <source>
        <dbReference type="RefSeq" id="XP_022962668.1"/>
    </source>
</evidence>
<dbReference type="Pfam" id="PF01471">
    <property type="entry name" value="PG_binding_1"/>
    <property type="match status" value="1"/>
</dbReference>
<feature type="binding site" evidence="11">
    <location>
        <position position="245"/>
    </location>
    <ligand>
        <name>Ca(2+)</name>
        <dbReference type="ChEBI" id="CHEBI:29108"/>
        <label>3</label>
    </ligand>
</feature>
<keyword evidence="7" id="KW-0482">Metalloprotease</keyword>
<evidence type="ECO:0000256" key="5">
    <source>
        <dbReference type="ARBA" id="ARBA00022801"/>
    </source>
</evidence>
<comment type="similarity">
    <text evidence="1">Belongs to the peptidase M10A family. Matrix metalloproteinases (MMPs) subfamily.</text>
</comment>